<dbReference type="SUPFAM" id="SSF53649">
    <property type="entry name" value="Alkaline phosphatase-like"/>
    <property type="match status" value="1"/>
</dbReference>
<keyword evidence="1" id="KW-0732">Signal</keyword>
<evidence type="ECO:0000313" key="3">
    <source>
        <dbReference type="Proteomes" id="UP000502041"/>
    </source>
</evidence>
<evidence type="ECO:0000313" key="2">
    <source>
        <dbReference type="EMBL" id="QJC56238.1"/>
    </source>
</evidence>
<dbReference type="Proteomes" id="UP000502041">
    <property type="component" value="Chromosome"/>
</dbReference>
<evidence type="ECO:0000256" key="1">
    <source>
        <dbReference type="SAM" id="SignalP"/>
    </source>
</evidence>
<gene>
    <name evidence="2" type="ORF">HC248_01540</name>
</gene>
<dbReference type="RefSeq" id="WP_168921972.1">
    <property type="nucleotide sequence ID" value="NZ_CP051461.1"/>
</dbReference>
<proteinExistence type="predicted"/>
<dbReference type="PANTHER" id="PTHR10151:SF120">
    <property type="entry name" value="BIS(5'-ADENOSYL)-TRIPHOSPHATASE"/>
    <property type="match status" value="1"/>
</dbReference>
<dbReference type="InterPro" id="IPR017850">
    <property type="entry name" value="Alkaline_phosphatase_core_sf"/>
</dbReference>
<feature type="chain" id="PRO_5026339176" evidence="1">
    <location>
        <begin position="27"/>
        <end position="537"/>
    </location>
</feature>
<dbReference type="Pfam" id="PF01663">
    <property type="entry name" value="Phosphodiest"/>
    <property type="match status" value="1"/>
</dbReference>
<dbReference type="InterPro" id="IPR002591">
    <property type="entry name" value="Phosphodiest/P_Trfase"/>
</dbReference>
<reference evidence="2 3" key="1">
    <citation type="submission" date="2020-04" db="EMBL/GenBank/DDBJ databases">
        <title>Complete genome of a Psychrophilic, Marine, Gas Vacuolate Bacterium Polaromonas vacuolata KCTC 22033T.</title>
        <authorList>
            <person name="Hwang K."/>
            <person name="Kim K.M."/>
        </authorList>
    </citation>
    <scope>NUCLEOTIDE SEQUENCE [LARGE SCALE GENOMIC DNA]</scope>
    <source>
        <strain evidence="2 3">KCTC 22033</strain>
    </source>
</reference>
<dbReference type="EMBL" id="CP051461">
    <property type="protein sequence ID" value="QJC56238.1"/>
    <property type="molecule type" value="Genomic_DNA"/>
</dbReference>
<dbReference type="Gene3D" id="3.40.720.10">
    <property type="entry name" value="Alkaline Phosphatase, subunit A"/>
    <property type="match status" value="1"/>
</dbReference>
<accession>A0A6H2H8P1</accession>
<sequence>MKSKLFRSPLACLSVIIGVLSLHACAQDGTLVSGAVSNVGQTKNTNALTPSLAPVKRVLLISIDGMHQQDLNVFVKSHPDSSLSQLSSSGVTYQQAFTPGMSDSFPGLAAMLTGGTAKSHGFFYDESYDATLYPAGSNCQGPLGAEVDWTDFMNQGFDEKVGFVQVPGNTDGKHPFAPLDLTKLPLRKLENGNCTVVYPHDYLRVNTIFEVIKQSTGARTAWSDKHTVYEWVNGPSGKGVDDLFVPEIKAEAVAGSGAAYEAVLSTTLIYDDIKVGAMLNQIGGLDSSGIHKVGVPVIMGLNFQALSVAQKAASPGGGYLDAAATPDTQVATAMLHTDASLGKMIAALKAQNLFSSTMIVVSSKHGQSPIDRRKVQHVGHFSALPAFASFKEDIALIVDDSTAMIWMKNHGKAAALAATIKANPDAFFAQDVLSGEAMTALYGDPAMGRTPDIIVQPKSGVIYTKKGKKIAEHGGNSADDAHIALLVSAPGLVAKNVHTMVNLTQVAPTVLQALGISPLTLQAVAAEGTLVLPQLGL</sequence>
<dbReference type="AlphaFoldDB" id="A0A6H2H8P1"/>
<protein>
    <submittedName>
        <fullName evidence="2">Uncharacterized protein</fullName>
    </submittedName>
</protein>
<organism evidence="2 3">
    <name type="scientific">Polaromonas vacuolata</name>
    <dbReference type="NCBI Taxonomy" id="37448"/>
    <lineage>
        <taxon>Bacteria</taxon>
        <taxon>Pseudomonadati</taxon>
        <taxon>Pseudomonadota</taxon>
        <taxon>Betaproteobacteria</taxon>
        <taxon>Burkholderiales</taxon>
        <taxon>Comamonadaceae</taxon>
        <taxon>Polaromonas</taxon>
    </lineage>
</organism>
<name>A0A6H2H8P1_9BURK</name>
<dbReference type="KEGG" id="pvac:HC248_01540"/>
<keyword evidence="3" id="KW-1185">Reference proteome</keyword>
<feature type="signal peptide" evidence="1">
    <location>
        <begin position="1"/>
        <end position="26"/>
    </location>
</feature>
<dbReference type="PANTHER" id="PTHR10151">
    <property type="entry name" value="ECTONUCLEOTIDE PYROPHOSPHATASE/PHOSPHODIESTERASE"/>
    <property type="match status" value="1"/>
</dbReference>
<dbReference type="GO" id="GO:0016787">
    <property type="term" value="F:hydrolase activity"/>
    <property type="evidence" value="ECO:0007669"/>
    <property type="project" value="UniProtKB-ARBA"/>
</dbReference>